<dbReference type="AlphaFoldDB" id="A0A3Q3X3S5"/>
<sequence>RRKMSGASNVKKIIGEIVQECCFRGHAVSDTLVAFMVKAVVLDPSNGFIVDQALTEQDIQKLQVLCQAKLMEECSPSLDTIKMQFPCVCPGEFFEAIQQVAESRLSPVRKQITNSKGTTWEGLSALYSLMVSYTLLRSGIGSLADPSTVQEARDALQSFFSWTDLGAFMGLSKTDKERQLIELSMIVTGIQLFNKASEDTDLHQLIPALLNETLPVSPKSVEDELNESQSLAWKYTAVLEGLLQPDNQTSGGNVPIILLKQALYNVRQHEAFLRVLLTDILHTELLSIMKLLKNTMKAKTAVCTAHVFPLFKALSELSCSSTFFTELECSFQCCSFLPLYFSDEQIVPAEMKTQEWLLPETTANFTELPLQYNGFCGYALVSRDGLLLQGNPHIGVLRHKEKLYVFSSKEAALEFASRSDDFIAEVAKKAKCSPELLLVLKLHQQDFCISHLSEVCPYWSGPITKCESSTQTDIHPVETGKVMSYEWNEWELQRKAIKMTDLCNKVTHSAQTDLSHLRWEHSTQTWLPKNAATQSRREARSNVPASHIYLAGQRGQRNSPVAQTNLTKSVHQ</sequence>
<reference evidence="11" key="2">
    <citation type="submission" date="2025-09" db="UniProtKB">
        <authorList>
            <consortium name="Ensembl"/>
        </authorList>
    </citation>
    <scope>IDENTIFICATION</scope>
</reference>
<accession>A0A3Q3X3S5</accession>
<comment type="function">
    <text evidence="9">Essential for sperm motility and is involved in the regulation of the beating frequency of motile cilia on the epithelial cells of the respiratory tract. Required for the establishment of radial spokes in sperm flagella.</text>
</comment>
<evidence type="ECO:0000256" key="5">
    <source>
        <dbReference type="ARBA" id="ARBA00022794"/>
    </source>
</evidence>
<dbReference type="GO" id="GO:0005930">
    <property type="term" value="C:axoneme"/>
    <property type="evidence" value="ECO:0007669"/>
    <property type="project" value="UniProtKB-SubCell"/>
</dbReference>
<evidence type="ECO:0000256" key="6">
    <source>
        <dbReference type="ARBA" id="ARBA00023069"/>
    </source>
</evidence>
<dbReference type="Pfam" id="PF12018">
    <property type="entry name" value="FAP206"/>
    <property type="match status" value="2"/>
</dbReference>
<dbReference type="InterPro" id="IPR021897">
    <property type="entry name" value="FAP206"/>
</dbReference>
<comment type="subcellular location">
    <subcellularLocation>
        <location evidence="1">Cytoplasm</location>
        <location evidence="1">Cytoskeleton</location>
        <location evidence="1">Cilium axoneme</location>
    </subcellularLocation>
</comment>
<keyword evidence="8" id="KW-0966">Cell projection</keyword>
<dbReference type="GO" id="GO:0003356">
    <property type="term" value="P:regulation of cilium beat frequency"/>
    <property type="evidence" value="ECO:0007669"/>
    <property type="project" value="TreeGrafter"/>
</dbReference>
<keyword evidence="7" id="KW-0206">Cytoskeleton</keyword>
<organism evidence="11 12">
    <name type="scientific">Mola mola</name>
    <name type="common">Ocean sunfish</name>
    <name type="synonym">Tetraodon mola</name>
    <dbReference type="NCBI Taxonomy" id="94237"/>
    <lineage>
        <taxon>Eukaryota</taxon>
        <taxon>Metazoa</taxon>
        <taxon>Chordata</taxon>
        <taxon>Craniata</taxon>
        <taxon>Vertebrata</taxon>
        <taxon>Euteleostomi</taxon>
        <taxon>Actinopterygii</taxon>
        <taxon>Neopterygii</taxon>
        <taxon>Teleostei</taxon>
        <taxon>Neoteleostei</taxon>
        <taxon>Acanthomorphata</taxon>
        <taxon>Eupercaria</taxon>
        <taxon>Tetraodontiformes</taxon>
        <taxon>Molidae</taxon>
        <taxon>Mola</taxon>
    </lineage>
</organism>
<evidence type="ECO:0000256" key="8">
    <source>
        <dbReference type="ARBA" id="ARBA00023273"/>
    </source>
</evidence>
<evidence type="ECO:0000256" key="9">
    <source>
        <dbReference type="ARBA" id="ARBA00045321"/>
    </source>
</evidence>
<comment type="similarity">
    <text evidence="2">Belongs to the CFAP206 family.</text>
</comment>
<keyword evidence="6" id="KW-0969">Cilium</keyword>
<reference evidence="11" key="1">
    <citation type="submission" date="2025-08" db="UniProtKB">
        <authorList>
            <consortium name="Ensembl"/>
        </authorList>
    </citation>
    <scope>IDENTIFICATION</scope>
</reference>
<evidence type="ECO:0000256" key="2">
    <source>
        <dbReference type="ARBA" id="ARBA00010500"/>
    </source>
</evidence>
<proteinExistence type="inferred from homology"/>
<dbReference type="Proteomes" id="UP000261620">
    <property type="component" value="Unplaced"/>
</dbReference>
<dbReference type="PANTHER" id="PTHR21442:SF0">
    <property type="entry name" value="CILIA- AND FLAGELLA-ASSOCIATED PROTEIN 206"/>
    <property type="match status" value="1"/>
</dbReference>
<evidence type="ECO:0000313" key="11">
    <source>
        <dbReference type="Ensembl" id="ENSMMOP00000019894.1"/>
    </source>
</evidence>
<dbReference type="GO" id="GO:0036064">
    <property type="term" value="C:ciliary basal body"/>
    <property type="evidence" value="ECO:0007669"/>
    <property type="project" value="TreeGrafter"/>
</dbReference>
<keyword evidence="12" id="KW-1185">Reference proteome</keyword>
<dbReference type="GO" id="GO:0007288">
    <property type="term" value="P:sperm axoneme assembly"/>
    <property type="evidence" value="ECO:0007669"/>
    <property type="project" value="TreeGrafter"/>
</dbReference>
<evidence type="ECO:0000256" key="1">
    <source>
        <dbReference type="ARBA" id="ARBA00004430"/>
    </source>
</evidence>
<keyword evidence="4" id="KW-0963">Cytoplasm</keyword>
<evidence type="ECO:0000256" key="10">
    <source>
        <dbReference type="SAM" id="MobiDB-lite"/>
    </source>
</evidence>
<feature type="compositionally biased region" description="Polar residues" evidence="10">
    <location>
        <begin position="555"/>
        <end position="572"/>
    </location>
</feature>
<keyword evidence="5" id="KW-0970">Cilium biogenesis/degradation</keyword>
<dbReference type="Ensembl" id="ENSMMOT00000020227.1">
    <property type="protein sequence ID" value="ENSMMOP00000019894.1"/>
    <property type="gene ID" value="ENSMMOG00000015103.1"/>
</dbReference>
<protein>
    <recommendedName>
        <fullName evidence="3">Cilia- and flagella-associated protein 206</fullName>
    </recommendedName>
</protein>
<dbReference type="PANTHER" id="PTHR21442">
    <property type="entry name" value="CILIA- AND FLAGELLA-ASSOCIATED PROTEIN 206"/>
    <property type="match status" value="1"/>
</dbReference>
<name>A0A3Q3X3S5_MOLML</name>
<dbReference type="GO" id="GO:1901317">
    <property type="term" value="P:regulation of flagellated sperm motility"/>
    <property type="evidence" value="ECO:0007669"/>
    <property type="project" value="TreeGrafter"/>
</dbReference>
<evidence type="ECO:0000256" key="7">
    <source>
        <dbReference type="ARBA" id="ARBA00023212"/>
    </source>
</evidence>
<evidence type="ECO:0000313" key="12">
    <source>
        <dbReference type="Proteomes" id="UP000261620"/>
    </source>
</evidence>
<feature type="region of interest" description="Disordered" evidence="10">
    <location>
        <begin position="552"/>
        <end position="572"/>
    </location>
</feature>
<evidence type="ECO:0000256" key="3">
    <source>
        <dbReference type="ARBA" id="ARBA00021602"/>
    </source>
</evidence>
<evidence type="ECO:0000256" key="4">
    <source>
        <dbReference type="ARBA" id="ARBA00022490"/>
    </source>
</evidence>